<name>A0A0V0HCX3_SOLCH</name>
<feature type="transmembrane region" description="Helical" evidence="1">
    <location>
        <begin position="12"/>
        <end position="36"/>
    </location>
</feature>
<feature type="transmembrane region" description="Helical" evidence="1">
    <location>
        <begin position="42"/>
        <end position="62"/>
    </location>
</feature>
<evidence type="ECO:0000256" key="1">
    <source>
        <dbReference type="SAM" id="Phobius"/>
    </source>
</evidence>
<protein>
    <submittedName>
        <fullName evidence="2">Putative ovule protein</fullName>
    </submittedName>
</protein>
<keyword evidence="1" id="KW-1133">Transmembrane helix</keyword>
<dbReference type="AlphaFoldDB" id="A0A0V0HCX3"/>
<keyword evidence="1" id="KW-0812">Transmembrane</keyword>
<organism evidence="2">
    <name type="scientific">Solanum chacoense</name>
    <name type="common">Chaco potato</name>
    <dbReference type="NCBI Taxonomy" id="4108"/>
    <lineage>
        <taxon>Eukaryota</taxon>
        <taxon>Viridiplantae</taxon>
        <taxon>Streptophyta</taxon>
        <taxon>Embryophyta</taxon>
        <taxon>Tracheophyta</taxon>
        <taxon>Spermatophyta</taxon>
        <taxon>Magnoliopsida</taxon>
        <taxon>eudicotyledons</taxon>
        <taxon>Gunneridae</taxon>
        <taxon>Pentapetalae</taxon>
        <taxon>asterids</taxon>
        <taxon>lamiids</taxon>
        <taxon>Solanales</taxon>
        <taxon>Solanaceae</taxon>
        <taxon>Solanoideae</taxon>
        <taxon>Solaneae</taxon>
        <taxon>Solanum</taxon>
    </lineage>
</organism>
<accession>A0A0V0HCX3</accession>
<keyword evidence="1" id="KW-0472">Membrane</keyword>
<evidence type="ECO:0000313" key="2">
    <source>
        <dbReference type="EMBL" id="JAP18223.1"/>
    </source>
</evidence>
<sequence length="82" mass="9317">MLHIANFNIQIPFNYFSLFCSSTFVVTLLNSFLIVISYFFNMSIGVVAISPSIFLLFLNIFIHSSTKFCNHNFTVPISVLSI</sequence>
<proteinExistence type="predicted"/>
<reference evidence="2" key="1">
    <citation type="submission" date="2015-12" db="EMBL/GenBank/DDBJ databases">
        <title>Gene expression during late stages of embryo sac development: a critical building block for successful pollen-pistil interactions.</title>
        <authorList>
            <person name="Liu Y."/>
            <person name="Joly V."/>
            <person name="Sabar M."/>
            <person name="Matton D.P."/>
        </authorList>
    </citation>
    <scope>NUCLEOTIDE SEQUENCE</scope>
</reference>
<dbReference type="EMBL" id="GEDG01021539">
    <property type="protein sequence ID" value="JAP18223.1"/>
    <property type="molecule type" value="Transcribed_RNA"/>
</dbReference>